<dbReference type="Gene3D" id="1.10.287.110">
    <property type="entry name" value="DnaJ domain"/>
    <property type="match status" value="1"/>
</dbReference>
<evidence type="ECO:0000256" key="2">
    <source>
        <dbReference type="SAM" id="Phobius"/>
    </source>
</evidence>
<accession>A0ABR9HEI4</accession>
<keyword evidence="2" id="KW-0472">Membrane</keyword>
<feature type="transmembrane region" description="Helical" evidence="2">
    <location>
        <begin position="360"/>
        <end position="379"/>
    </location>
</feature>
<dbReference type="SUPFAM" id="SSF46565">
    <property type="entry name" value="Chaperone J-domain"/>
    <property type="match status" value="1"/>
</dbReference>
<dbReference type="RefSeq" id="WP_191273621.1">
    <property type="nucleotide sequence ID" value="NZ_BMXJ01000006.1"/>
</dbReference>
<dbReference type="InterPro" id="IPR011990">
    <property type="entry name" value="TPR-like_helical_dom_sf"/>
</dbReference>
<comment type="caution">
    <text evidence="3">The sequence shown here is derived from an EMBL/GenBank/DDBJ whole genome shotgun (WGS) entry which is preliminary data.</text>
</comment>
<evidence type="ECO:0000313" key="4">
    <source>
        <dbReference type="Proteomes" id="UP000598217"/>
    </source>
</evidence>
<keyword evidence="4" id="KW-1185">Reference proteome</keyword>
<evidence type="ECO:0000256" key="1">
    <source>
        <dbReference type="SAM" id="MobiDB-lite"/>
    </source>
</evidence>
<feature type="compositionally biased region" description="Polar residues" evidence="1">
    <location>
        <begin position="81"/>
        <end position="93"/>
    </location>
</feature>
<feature type="region of interest" description="Disordered" evidence="1">
    <location>
        <begin position="72"/>
        <end position="118"/>
    </location>
</feature>
<proteinExistence type="predicted"/>
<dbReference type="Proteomes" id="UP000598217">
    <property type="component" value="Unassembled WGS sequence"/>
</dbReference>
<dbReference type="Gene3D" id="1.25.40.10">
    <property type="entry name" value="Tetratricopeptide repeat domain"/>
    <property type="match status" value="1"/>
</dbReference>
<name>A0ABR9HEI4_9ACTN</name>
<sequence length="408" mass="45020">MAAPTVHTPGFVDYYALLDTAPDADTATIRDRLDALILEWQQFTGSNKKNLRRRAEDMLELAARAEKTLLDPRRRAAYDTTHAQQARESTTAPSGYEQDVPGQPARGRTTPGTADAAEDPLTQISERLDCGDYFGARHLAARAVQRDPGRADAWFLLFRSCLRLKDVEGARRAGTRAVSLRPDELPWLLSVGYWLADIGDLDLAAPMVERAAELDTTPESGLLLASLNRLSGRPSSAVRNLRELRRRWPGALEVRDALAAALVEQAERCPEVQQGEHYLITSQEEVTRMHALLLEARGLQPQDREVRAACLNLAEAVTQAREPRLTSRLYRNEALSASVWGSGVVMPLLGLAMFSSSGGAGLLMVFAGVGALCLAFSRCRPYGWEDNHRHRDSPRFISGSHEPHADLH</sequence>
<keyword evidence="2" id="KW-1133">Transmembrane helix</keyword>
<gene>
    <name evidence="3" type="ORF">H4W79_001646</name>
</gene>
<keyword evidence="2" id="KW-0812">Transmembrane</keyword>
<dbReference type="SUPFAM" id="SSF48452">
    <property type="entry name" value="TPR-like"/>
    <property type="match status" value="1"/>
</dbReference>
<dbReference type="InterPro" id="IPR036869">
    <property type="entry name" value="J_dom_sf"/>
</dbReference>
<protein>
    <submittedName>
        <fullName evidence="3">Flp pilus assembly protein TadD</fullName>
    </submittedName>
</protein>
<reference evidence="3 4" key="1">
    <citation type="submission" date="2020-10" db="EMBL/GenBank/DDBJ databases">
        <title>Sequencing the genomes of 1000 actinobacteria strains.</title>
        <authorList>
            <person name="Klenk H.-P."/>
        </authorList>
    </citation>
    <scope>NUCLEOTIDE SEQUENCE [LARGE SCALE GENOMIC DNA]</scope>
    <source>
        <strain evidence="3 4">DSM 45157</strain>
    </source>
</reference>
<organism evidence="3 4">
    <name type="scientific">Nocardiopsis terrae</name>
    <dbReference type="NCBI Taxonomy" id="372655"/>
    <lineage>
        <taxon>Bacteria</taxon>
        <taxon>Bacillati</taxon>
        <taxon>Actinomycetota</taxon>
        <taxon>Actinomycetes</taxon>
        <taxon>Streptosporangiales</taxon>
        <taxon>Nocardiopsidaceae</taxon>
        <taxon>Nocardiopsis</taxon>
    </lineage>
</organism>
<evidence type="ECO:0000313" key="3">
    <source>
        <dbReference type="EMBL" id="MBE1457432.1"/>
    </source>
</evidence>
<dbReference type="EMBL" id="JADBDY010000001">
    <property type="protein sequence ID" value="MBE1457432.1"/>
    <property type="molecule type" value="Genomic_DNA"/>
</dbReference>